<keyword evidence="2" id="KW-1185">Reference proteome</keyword>
<name>A0ABX7L5R8_9BACL</name>
<accession>A0ABX7L5R8</accession>
<protein>
    <submittedName>
        <fullName evidence="1">Uncharacterized protein</fullName>
    </submittedName>
</protein>
<proteinExistence type="predicted"/>
<dbReference type="RefSeq" id="WP_206100892.1">
    <property type="nucleotide sequence ID" value="NZ_CP070969.1"/>
</dbReference>
<reference evidence="1 2" key="1">
    <citation type="submission" date="2021-02" db="EMBL/GenBank/DDBJ databases">
        <title>Paenibacillus tianjinensis sp. nov.</title>
        <authorList>
            <person name="Liu H."/>
        </authorList>
    </citation>
    <scope>NUCLEOTIDE SEQUENCE [LARGE SCALE GENOMIC DNA]</scope>
    <source>
        <strain evidence="1 2">TB2019</strain>
    </source>
</reference>
<evidence type="ECO:0000313" key="1">
    <source>
        <dbReference type="EMBL" id="QSF43254.1"/>
    </source>
</evidence>
<organism evidence="1 2">
    <name type="scientific">Paenibacillus tianjinensis</name>
    <dbReference type="NCBI Taxonomy" id="2810347"/>
    <lineage>
        <taxon>Bacteria</taxon>
        <taxon>Bacillati</taxon>
        <taxon>Bacillota</taxon>
        <taxon>Bacilli</taxon>
        <taxon>Bacillales</taxon>
        <taxon>Paenibacillaceae</taxon>
        <taxon>Paenibacillus</taxon>
    </lineage>
</organism>
<dbReference type="Proteomes" id="UP000663452">
    <property type="component" value="Chromosome"/>
</dbReference>
<gene>
    <name evidence="1" type="ORF">JRJ22_18480</name>
</gene>
<evidence type="ECO:0000313" key="2">
    <source>
        <dbReference type="Proteomes" id="UP000663452"/>
    </source>
</evidence>
<sequence>MNKPTVENVELLYIEPRKEFALLLNVDAITHMQHVLIENGTNKFDLMKRGEEIANQVGVEFIENPRMISQ</sequence>
<dbReference type="EMBL" id="CP070969">
    <property type="protein sequence ID" value="QSF43254.1"/>
    <property type="molecule type" value="Genomic_DNA"/>
</dbReference>